<keyword evidence="3" id="KW-1185">Reference proteome</keyword>
<dbReference type="Proteomes" id="UP000198415">
    <property type="component" value="Unassembled WGS sequence"/>
</dbReference>
<evidence type="ECO:0000313" key="3">
    <source>
        <dbReference type="Proteomes" id="UP000198415"/>
    </source>
</evidence>
<evidence type="ECO:0000313" key="2">
    <source>
        <dbReference type="EMBL" id="SNR73885.1"/>
    </source>
</evidence>
<dbReference type="EMBL" id="FZNR01000005">
    <property type="protein sequence ID" value="SNR73885.1"/>
    <property type="molecule type" value="Genomic_DNA"/>
</dbReference>
<name>A0A238YRW7_9ACTN</name>
<organism evidence="2 3">
    <name type="scientific">Actinoplanes regularis</name>
    <dbReference type="NCBI Taxonomy" id="52697"/>
    <lineage>
        <taxon>Bacteria</taxon>
        <taxon>Bacillati</taxon>
        <taxon>Actinomycetota</taxon>
        <taxon>Actinomycetes</taxon>
        <taxon>Micromonosporales</taxon>
        <taxon>Micromonosporaceae</taxon>
        <taxon>Actinoplanes</taxon>
    </lineage>
</organism>
<keyword evidence="1" id="KW-0732">Signal</keyword>
<feature type="signal peptide" evidence="1">
    <location>
        <begin position="1"/>
        <end position="26"/>
    </location>
</feature>
<sequence length="204" mass="21941">MILLRRVCVPIGAALVTAVLATPAMAAPASTLFESAHVGFDDPNTGRTLTVDLGRVNGVAQLDVEYWSRSCTESAGLETCETIFRNAYDQTPSRVRMSLQGASATGVVTYSQTVRTCTYGPVDEEGERPESCTDAPATTGTTSVKITWTGTGEVVKERWNDEEGARYVTRRRTASVVGTAFGESFPVEQSLITSLSRTRKYAVA</sequence>
<dbReference type="OrthoDB" id="9830421at2"/>
<gene>
    <name evidence="2" type="ORF">SAMN06264365_105139</name>
</gene>
<evidence type="ECO:0008006" key="4">
    <source>
        <dbReference type="Google" id="ProtNLM"/>
    </source>
</evidence>
<dbReference type="RefSeq" id="WP_089293848.1">
    <property type="nucleotide sequence ID" value="NZ_BOMU01000035.1"/>
</dbReference>
<protein>
    <recommendedName>
        <fullName evidence="4">Secreted protein</fullName>
    </recommendedName>
</protein>
<accession>A0A238YRW7</accession>
<feature type="chain" id="PRO_5012895888" description="Secreted protein" evidence="1">
    <location>
        <begin position="27"/>
        <end position="204"/>
    </location>
</feature>
<reference evidence="2 3" key="1">
    <citation type="submission" date="2017-06" db="EMBL/GenBank/DDBJ databases">
        <authorList>
            <person name="Kim H.J."/>
            <person name="Triplett B.A."/>
        </authorList>
    </citation>
    <scope>NUCLEOTIDE SEQUENCE [LARGE SCALE GENOMIC DNA]</scope>
    <source>
        <strain evidence="2 3">DSM 43151</strain>
    </source>
</reference>
<dbReference type="AlphaFoldDB" id="A0A238YRW7"/>
<evidence type="ECO:0000256" key="1">
    <source>
        <dbReference type="SAM" id="SignalP"/>
    </source>
</evidence>
<proteinExistence type="predicted"/>